<evidence type="ECO:0000256" key="4">
    <source>
        <dbReference type="PROSITE-ProRule" id="PRU00175"/>
    </source>
</evidence>
<evidence type="ECO:0000256" key="2">
    <source>
        <dbReference type="ARBA" id="ARBA00022771"/>
    </source>
</evidence>
<dbReference type="PROSITE" id="PS50089">
    <property type="entry name" value="ZF_RING_2"/>
    <property type="match status" value="1"/>
</dbReference>
<proteinExistence type="predicted"/>
<dbReference type="PROSITE" id="PS00518">
    <property type="entry name" value="ZF_RING_1"/>
    <property type="match status" value="1"/>
</dbReference>
<dbReference type="PANTHER" id="PTHR47156">
    <property type="entry name" value="PROTEIN CBG20824"/>
    <property type="match status" value="1"/>
</dbReference>
<dbReference type="PANTHER" id="PTHR47156:SF9">
    <property type="entry name" value="PROTEIN CBG26870"/>
    <property type="match status" value="1"/>
</dbReference>
<keyword evidence="1" id="KW-0479">Metal-binding</keyword>
<dbReference type="InterPro" id="IPR001841">
    <property type="entry name" value="Znf_RING"/>
</dbReference>
<dbReference type="InterPro" id="IPR052667">
    <property type="entry name" value="E3_ubiquitin-ligase_RING"/>
</dbReference>
<dbReference type="Pfam" id="PF14634">
    <property type="entry name" value="zf-RING_5"/>
    <property type="match status" value="1"/>
</dbReference>
<keyword evidence="5" id="KW-1133">Transmembrane helix</keyword>
<sequence length="284" mass="32562">MIKETLRPIDEGQATVTPEGILEDDHLGNMEIDEPINENQGTVIPEENPEDENLEIDPSLPTCNICLLNYSSPTVIPRILIGCGHTILFIKNYYEIQKKKLPIRLLVLIIDFRLIITLISVSHQLDYSENRLSAITELIIWYTVIFLWAFLEFFSILVNGIKLSNQEEEYEAVEEGEGRINEDQGTVPLEGIPEDENLENVEINQTLPTCNICLLNYSNPTVVPLILIGCGHTVCQKCVRKIPRHQDNTILCPFCRQPTYYDDQENQLPKNYAILEMIEKLFFK</sequence>
<dbReference type="OrthoDB" id="5876733at2759"/>
<keyword evidence="3" id="KW-0862">Zinc</keyword>
<feature type="transmembrane region" description="Helical" evidence="5">
    <location>
        <begin position="139"/>
        <end position="158"/>
    </location>
</feature>
<dbReference type="InterPro" id="IPR013083">
    <property type="entry name" value="Znf_RING/FYVE/PHD"/>
</dbReference>
<dbReference type="GO" id="GO:0008270">
    <property type="term" value="F:zinc ion binding"/>
    <property type="evidence" value="ECO:0007669"/>
    <property type="project" value="UniProtKB-KW"/>
</dbReference>
<evidence type="ECO:0000313" key="8">
    <source>
        <dbReference type="Proteomes" id="UP000230233"/>
    </source>
</evidence>
<dbReference type="EMBL" id="PDUG01000003">
    <property type="protein sequence ID" value="PIC41060.1"/>
    <property type="molecule type" value="Genomic_DNA"/>
</dbReference>
<evidence type="ECO:0000256" key="3">
    <source>
        <dbReference type="ARBA" id="ARBA00022833"/>
    </source>
</evidence>
<gene>
    <name evidence="7" type="primary">Cnig_chr_III.g8600</name>
    <name evidence="7" type="ORF">B9Z55_008600</name>
</gene>
<evidence type="ECO:0000256" key="1">
    <source>
        <dbReference type="ARBA" id="ARBA00022723"/>
    </source>
</evidence>
<evidence type="ECO:0000256" key="5">
    <source>
        <dbReference type="SAM" id="Phobius"/>
    </source>
</evidence>
<dbReference type="InterPro" id="IPR017907">
    <property type="entry name" value="Znf_RING_CS"/>
</dbReference>
<feature type="domain" description="RING-type" evidence="6">
    <location>
        <begin position="210"/>
        <end position="256"/>
    </location>
</feature>
<feature type="transmembrane region" description="Helical" evidence="5">
    <location>
        <begin position="101"/>
        <end position="119"/>
    </location>
</feature>
<dbReference type="AlphaFoldDB" id="A0A2G5UNH9"/>
<dbReference type="SMART" id="SM00184">
    <property type="entry name" value="RING"/>
    <property type="match status" value="1"/>
</dbReference>
<keyword evidence="5" id="KW-0472">Membrane</keyword>
<protein>
    <recommendedName>
        <fullName evidence="6">RING-type domain-containing protein</fullName>
    </recommendedName>
</protein>
<evidence type="ECO:0000313" key="7">
    <source>
        <dbReference type="EMBL" id="PIC41060.1"/>
    </source>
</evidence>
<keyword evidence="5" id="KW-0812">Transmembrane</keyword>
<evidence type="ECO:0000259" key="6">
    <source>
        <dbReference type="PROSITE" id="PS50089"/>
    </source>
</evidence>
<dbReference type="SUPFAM" id="SSF57850">
    <property type="entry name" value="RING/U-box"/>
    <property type="match status" value="1"/>
</dbReference>
<dbReference type="Gene3D" id="3.30.40.10">
    <property type="entry name" value="Zinc/RING finger domain, C3HC4 (zinc finger)"/>
    <property type="match status" value="1"/>
</dbReference>
<organism evidence="7 8">
    <name type="scientific">Caenorhabditis nigoni</name>
    <dbReference type="NCBI Taxonomy" id="1611254"/>
    <lineage>
        <taxon>Eukaryota</taxon>
        <taxon>Metazoa</taxon>
        <taxon>Ecdysozoa</taxon>
        <taxon>Nematoda</taxon>
        <taxon>Chromadorea</taxon>
        <taxon>Rhabditida</taxon>
        <taxon>Rhabditina</taxon>
        <taxon>Rhabditomorpha</taxon>
        <taxon>Rhabditoidea</taxon>
        <taxon>Rhabditidae</taxon>
        <taxon>Peloderinae</taxon>
        <taxon>Caenorhabditis</taxon>
    </lineage>
</organism>
<keyword evidence="8" id="KW-1185">Reference proteome</keyword>
<keyword evidence="2 4" id="KW-0863">Zinc-finger</keyword>
<comment type="caution">
    <text evidence="7">The sequence shown here is derived from an EMBL/GenBank/DDBJ whole genome shotgun (WGS) entry which is preliminary data.</text>
</comment>
<dbReference type="STRING" id="1611254.A0A2G5UNH9"/>
<reference evidence="8" key="1">
    <citation type="submission" date="2017-10" db="EMBL/GenBank/DDBJ databases">
        <title>Rapid genome shrinkage in a self-fertile nematode reveals novel sperm competition proteins.</title>
        <authorList>
            <person name="Yin D."/>
            <person name="Schwarz E.M."/>
            <person name="Thomas C.G."/>
            <person name="Felde R.L."/>
            <person name="Korf I.F."/>
            <person name="Cutter A.D."/>
            <person name="Schartner C.M."/>
            <person name="Ralston E.J."/>
            <person name="Meyer B.J."/>
            <person name="Haag E.S."/>
        </authorList>
    </citation>
    <scope>NUCLEOTIDE SEQUENCE [LARGE SCALE GENOMIC DNA]</scope>
    <source>
        <strain evidence="8">JU1422</strain>
    </source>
</reference>
<accession>A0A2G5UNH9</accession>
<name>A0A2G5UNH9_9PELO</name>
<dbReference type="Proteomes" id="UP000230233">
    <property type="component" value="Chromosome III"/>
</dbReference>